<dbReference type="HOGENOM" id="CLU_031026_2_1_5"/>
<evidence type="ECO:0000313" key="8">
    <source>
        <dbReference type="Proteomes" id="UP000001929"/>
    </source>
</evidence>
<dbReference type="KEGG" id="rru:Rru_A3387"/>
<evidence type="ECO:0000259" key="5">
    <source>
        <dbReference type="Pfam" id="PF00108"/>
    </source>
</evidence>
<dbReference type="EnsemblBacteria" id="ABC24181">
    <property type="protein sequence ID" value="ABC24181"/>
    <property type="gene ID" value="Rru_A3387"/>
</dbReference>
<dbReference type="PIRSF" id="PIRSF000429">
    <property type="entry name" value="Ac-CoA_Ac_transf"/>
    <property type="match status" value="1"/>
</dbReference>
<comment type="similarity">
    <text evidence="1 4">Belongs to the thiolase-like superfamily. Thiolase family.</text>
</comment>
<dbReference type="PANTHER" id="PTHR18919:SF107">
    <property type="entry name" value="ACETYL-COA ACETYLTRANSFERASE, CYTOSOLIC"/>
    <property type="match status" value="1"/>
</dbReference>
<dbReference type="InterPro" id="IPR020617">
    <property type="entry name" value="Thiolase_C"/>
</dbReference>
<dbReference type="AlphaFoldDB" id="Q2RNW4"/>
<keyword evidence="3 4" id="KW-0012">Acyltransferase</keyword>
<dbReference type="EC" id="2.3.1.9" evidence="7"/>
<dbReference type="Pfam" id="PF02803">
    <property type="entry name" value="Thiolase_C"/>
    <property type="match status" value="1"/>
</dbReference>
<name>Q2RNW4_RHORT</name>
<evidence type="ECO:0000256" key="1">
    <source>
        <dbReference type="ARBA" id="ARBA00010982"/>
    </source>
</evidence>
<dbReference type="Gene3D" id="3.40.47.10">
    <property type="match status" value="1"/>
</dbReference>
<proteinExistence type="inferred from homology"/>
<dbReference type="PANTHER" id="PTHR18919">
    <property type="entry name" value="ACETYL-COA C-ACYLTRANSFERASE"/>
    <property type="match status" value="1"/>
</dbReference>
<evidence type="ECO:0000256" key="4">
    <source>
        <dbReference type="RuleBase" id="RU003557"/>
    </source>
</evidence>
<reference evidence="7 8" key="1">
    <citation type="journal article" date="2011" name="Stand. Genomic Sci.">
        <title>Complete genome sequence of Rhodospirillum rubrum type strain (S1).</title>
        <authorList>
            <person name="Munk A.C."/>
            <person name="Copeland A."/>
            <person name="Lucas S."/>
            <person name="Lapidus A."/>
            <person name="Del Rio T.G."/>
            <person name="Barry K."/>
            <person name="Detter J.C."/>
            <person name="Hammon N."/>
            <person name="Israni S."/>
            <person name="Pitluck S."/>
            <person name="Brettin T."/>
            <person name="Bruce D."/>
            <person name="Han C."/>
            <person name="Tapia R."/>
            <person name="Gilna P."/>
            <person name="Schmutz J."/>
            <person name="Larimer F."/>
            <person name="Land M."/>
            <person name="Kyrpides N.C."/>
            <person name="Mavromatis K."/>
            <person name="Richardson P."/>
            <person name="Rohde M."/>
            <person name="Goker M."/>
            <person name="Klenk H.P."/>
            <person name="Zhang Y."/>
            <person name="Roberts G.P."/>
            <person name="Reslewic S."/>
            <person name="Schwartz D.C."/>
        </authorList>
    </citation>
    <scope>NUCLEOTIDE SEQUENCE [LARGE SCALE GENOMIC DNA]</scope>
    <source>
        <strain evidence="8">ATCC 11170 / ATH 1.1.1 / DSM 467 / LMG 4362 / NCIMB 8255 / S1</strain>
    </source>
</reference>
<dbReference type="InterPro" id="IPR020616">
    <property type="entry name" value="Thiolase_N"/>
</dbReference>
<sequence>MTDAVIIAARRTAVGRTAGLFRARSAPQLAAPVINALLADCQLDGADIDEVILGNVLQGGNVARSCALEAGLPPAVPALSVDRQCGSGLEAILQAAWKIRAGAARVILAGGVESTSCAPWRVERPSSPTDLPRFVAQAPFSGGGHRDPSMIEGADAVAETCGIGRAAQDAYAAGSHARALAAQAAGRFAGELVSVYGPPEADEGPRPGLTAARLGRLKPLRAGGTVTVGNSCATNDCAALLMVVEAGFARRLGVTHALRIVDGAAGGGDPAFPGLGAVPAARHLARRAGGLVFATLDQIEFNEAFAAQTLACLAQLSIPEALVCPGGGALALGHPYGASGAILMTRLFHDLTGALPTGEQRRGMALLSIAGGLGLAATVETVTFPR</sequence>
<dbReference type="eggNOG" id="COG0183">
    <property type="taxonomic scope" value="Bacteria"/>
</dbReference>
<dbReference type="GO" id="GO:0003985">
    <property type="term" value="F:acetyl-CoA C-acetyltransferase activity"/>
    <property type="evidence" value="ECO:0007669"/>
    <property type="project" value="UniProtKB-EC"/>
</dbReference>
<dbReference type="InterPro" id="IPR002155">
    <property type="entry name" value="Thiolase"/>
</dbReference>
<dbReference type="EMBL" id="CP000230">
    <property type="protein sequence ID" value="ABC24181.1"/>
    <property type="molecule type" value="Genomic_DNA"/>
</dbReference>
<dbReference type="STRING" id="269796.Rru_A3387"/>
<dbReference type="RefSeq" id="WP_011391134.1">
    <property type="nucleotide sequence ID" value="NC_007643.1"/>
</dbReference>
<evidence type="ECO:0000313" key="7">
    <source>
        <dbReference type="EMBL" id="ABC24181.1"/>
    </source>
</evidence>
<protein>
    <submittedName>
        <fullName evidence="7">Acetyl-CoA C-acetyltransferase</fullName>
        <ecNumber evidence="7">2.3.1.9</ecNumber>
    </submittedName>
</protein>
<dbReference type="NCBIfam" id="TIGR01930">
    <property type="entry name" value="AcCoA-C-Actrans"/>
    <property type="match status" value="1"/>
</dbReference>
<dbReference type="SUPFAM" id="SSF53901">
    <property type="entry name" value="Thiolase-like"/>
    <property type="match status" value="2"/>
</dbReference>
<evidence type="ECO:0000259" key="6">
    <source>
        <dbReference type="Pfam" id="PF02803"/>
    </source>
</evidence>
<dbReference type="PATRIC" id="fig|269796.9.peg.3503"/>
<organism evidence="7 8">
    <name type="scientific">Rhodospirillum rubrum (strain ATCC 11170 / ATH 1.1.1 / DSM 467 / LMG 4362 / NCIMB 8255 / S1)</name>
    <dbReference type="NCBI Taxonomy" id="269796"/>
    <lineage>
        <taxon>Bacteria</taxon>
        <taxon>Pseudomonadati</taxon>
        <taxon>Pseudomonadota</taxon>
        <taxon>Alphaproteobacteria</taxon>
        <taxon>Rhodospirillales</taxon>
        <taxon>Rhodospirillaceae</taxon>
        <taxon>Rhodospirillum</taxon>
    </lineage>
</organism>
<dbReference type="InterPro" id="IPR016039">
    <property type="entry name" value="Thiolase-like"/>
</dbReference>
<gene>
    <name evidence="7" type="ordered locus">Rru_A3387</name>
</gene>
<feature type="domain" description="Thiolase N-terminal" evidence="5">
    <location>
        <begin position="5"/>
        <end position="245"/>
    </location>
</feature>
<dbReference type="PhylomeDB" id="Q2RNW4"/>
<keyword evidence="2 4" id="KW-0808">Transferase</keyword>
<dbReference type="CDD" id="cd00751">
    <property type="entry name" value="thiolase"/>
    <property type="match status" value="1"/>
</dbReference>
<keyword evidence="8" id="KW-1185">Reference proteome</keyword>
<accession>Q2RNW4</accession>
<dbReference type="Pfam" id="PF00108">
    <property type="entry name" value="Thiolase_N"/>
    <property type="match status" value="1"/>
</dbReference>
<feature type="domain" description="Thiolase C-terminal" evidence="6">
    <location>
        <begin position="259"/>
        <end position="380"/>
    </location>
</feature>
<dbReference type="Proteomes" id="UP000001929">
    <property type="component" value="Chromosome"/>
</dbReference>
<evidence type="ECO:0000256" key="2">
    <source>
        <dbReference type="ARBA" id="ARBA00022679"/>
    </source>
</evidence>
<evidence type="ECO:0000256" key="3">
    <source>
        <dbReference type="ARBA" id="ARBA00023315"/>
    </source>
</evidence>